<keyword evidence="3" id="KW-1003">Cell membrane</keyword>
<name>A0A480AVT0_9BURK</name>
<feature type="compositionally biased region" description="Basic and acidic residues" evidence="7">
    <location>
        <begin position="1"/>
        <end position="12"/>
    </location>
</feature>
<dbReference type="OrthoDB" id="9766860at2"/>
<proteinExistence type="inferred from homology"/>
<evidence type="ECO:0000313" key="9">
    <source>
        <dbReference type="EMBL" id="GCL65501.1"/>
    </source>
</evidence>
<feature type="region of interest" description="Disordered" evidence="7">
    <location>
        <begin position="1"/>
        <end position="24"/>
    </location>
</feature>
<organism evidence="9 10">
    <name type="scientific">Pseudaquabacterium pictum</name>
    <dbReference type="NCBI Taxonomy" id="2315236"/>
    <lineage>
        <taxon>Bacteria</taxon>
        <taxon>Pseudomonadati</taxon>
        <taxon>Pseudomonadota</taxon>
        <taxon>Betaproteobacteria</taxon>
        <taxon>Burkholderiales</taxon>
        <taxon>Sphaerotilaceae</taxon>
        <taxon>Pseudaquabacterium</taxon>
    </lineage>
</organism>
<evidence type="ECO:0000256" key="5">
    <source>
        <dbReference type="ARBA" id="ARBA00022989"/>
    </source>
</evidence>
<dbReference type="NCBIfam" id="NF038091">
    <property type="entry name" value="T4SS_VirB10"/>
    <property type="match status" value="1"/>
</dbReference>
<sequence length="435" mass="44359">MNAPDTLKRLEGEPEIPSLTPRGGASNHKPIIAASVLILSLVGALGFAATRYFGKKEAPPEAAVDVASATVTKLKFQDPPVVVPALVPVAKAIPVVDQTRVPSIEADATAPAAAIPVRGTAGGRPAKQAVPVGDESPFGPSGAGGGALASQAGAADPPPAPGIAGEAQANMRRYQSQLGSMLGQLQGLTDKAAGGDKASAAALASAMVLPGTNMNAAAQANPALFGSMERSATPTVAAGLLGNRSLTMPKGVLFTCSLKTRVISATSGFVACQVQRNVFSDDGKVVLAERGSHLDGEYRVVQVRPGVTRIPVLWTRLRTPNGVTVDLDSPGTGALGESGIGGYVDNRWPERIGAAMLVSLIDDAVKIVATDSNPATGSTTVLLPSTTAAGSKLAEKVLEATINIPPLLYQNQGSVVGVYVARDVDFSKVYALEPR</sequence>
<dbReference type="Gene3D" id="2.40.128.260">
    <property type="entry name" value="Type IV secretion system, VirB10/TraB/TrbI"/>
    <property type="match status" value="2"/>
</dbReference>
<keyword evidence="5 8" id="KW-1133">Transmembrane helix</keyword>
<dbReference type="AlphaFoldDB" id="A0A480AVT0"/>
<evidence type="ECO:0000256" key="7">
    <source>
        <dbReference type="SAM" id="MobiDB-lite"/>
    </source>
</evidence>
<dbReference type="EMBL" id="BJCL01000017">
    <property type="protein sequence ID" value="GCL65501.1"/>
    <property type="molecule type" value="Genomic_DNA"/>
</dbReference>
<accession>A0A480AVT0</accession>
<keyword evidence="10" id="KW-1185">Reference proteome</keyword>
<dbReference type="InterPro" id="IPR005498">
    <property type="entry name" value="T4SS_VirB10/TraB/TrbI"/>
</dbReference>
<protein>
    <recommendedName>
        <fullName evidence="11">Type IV secretion system protein VirB10</fullName>
    </recommendedName>
</protein>
<keyword evidence="4 8" id="KW-0812">Transmembrane</keyword>
<evidence type="ECO:0000256" key="8">
    <source>
        <dbReference type="SAM" id="Phobius"/>
    </source>
</evidence>
<comment type="caution">
    <text evidence="9">The sequence shown here is derived from an EMBL/GenBank/DDBJ whole genome shotgun (WGS) entry which is preliminary data.</text>
</comment>
<evidence type="ECO:0000256" key="3">
    <source>
        <dbReference type="ARBA" id="ARBA00022475"/>
    </source>
</evidence>
<reference evidence="10" key="1">
    <citation type="submission" date="2019-03" db="EMBL/GenBank/DDBJ databases">
        <title>Aquabacterium pictum sp.nov., the first bacteriochlorophyll a-containing freshwater bacterium in the genus Aquabacterium of the class Betaproteobacteria.</title>
        <authorList>
            <person name="Hirose S."/>
            <person name="Tank M."/>
            <person name="Hara E."/>
            <person name="Tamaki H."/>
            <person name="Takaichi S."/>
            <person name="Haruta S."/>
            <person name="Hanada S."/>
        </authorList>
    </citation>
    <scope>NUCLEOTIDE SEQUENCE [LARGE SCALE GENOMIC DNA]</scope>
    <source>
        <strain evidence="10">W35</strain>
    </source>
</reference>
<dbReference type="Proteomes" id="UP000301751">
    <property type="component" value="Unassembled WGS sequence"/>
</dbReference>
<comment type="similarity">
    <text evidence="2">Belongs to the TrbI/VirB10 family.</text>
</comment>
<dbReference type="GO" id="GO:0005886">
    <property type="term" value="C:plasma membrane"/>
    <property type="evidence" value="ECO:0007669"/>
    <property type="project" value="UniProtKB-SubCell"/>
</dbReference>
<evidence type="ECO:0000256" key="4">
    <source>
        <dbReference type="ARBA" id="ARBA00022692"/>
    </source>
</evidence>
<keyword evidence="6 8" id="KW-0472">Membrane</keyword>
<gene>
    <name evidence="9" type="ORF">AQPW35_45820</name>
</gene>
<evidence type="ECO:0000256" key="6">
    <source>
        <dbReference type="ARBA" id="ARBA00023136"/>
    </source>
</evidence>
<feature type="transmembrane region" description="Helical" evidence="8">
    <location>
        <begin position="31"/>
        <end position="49"/>
    </location>
</feature>
<evidence type="ECO:0000256" key="2">
    <source>
        <dbReference type="ARBA" id="ARBA00010265"/>
    </source>
</evidence>
<evidence type="ECO:0000313" key="10">
    <source>
        <dbReference type="Proteomes" id="UP000301751"/>
    </source>
</evidence>
<evidence type="ECO:0008006" key="11">
    <source>
        <dbReference type="Google" id="ProtNLM"/>
    </source>
</evidence>
<feature type="region of interest" description="Disordered" evidence="7">
    <location>
        <begin position="117"/>
        <end position="165"/>
    </location>
</feature>
<dbReference type="Pfam" id="PF03743">
    <property type="entry name" value="TrbI"/>
    <property type="match status" value="1"/>
</dbReference>
<dbReference type="InterPro" id="IPR042217">
    <property type="entry name" value="T4SS_VirB10/TrbI"/>
</dbReference>
<comment type="subcellular location">
    <subcellularLocation>
        <location evidence="1">Cell membrane</location>
        <topology evidence="1">Single-pass membrane protein</topology>
    </subcellularLocation>
</comment>
<dbReference type="InterPro" id="IPR047695">
    <property type="entry name" value="T4SS_VirB10/PtlG"/>
</dbReference>
<evidence type="ECO:0000256" key="1">
    <source>
        <dbReference type="ARBA" id="ARBA00004162"/>
    </source>
</evidence>
<dbReference type="CDD" id="cd16429">
    <property type="entry name" value="VirB10"/>
    <property type="match status" value="1"/>
</dbReference>
<dbReference type="RefSeq" id="WP_137735210.1">
    <property type="nucleotide sequence ID" value="NZ_BJCL01000017.1"/>
</dbReference>